<dbReference type="InterPro" id="IPR002867">
    <property type="entry name" value="IBR_dom"/>
</dbReference>
<evidence type="ECO:0000259" key="15">
    <source>
        <dbReference type="PROSITE" id="PS51873"/>
    </source>
</evidence>
<keyword evidence="9 12" id="KW-0863">Zinc-finger</keyword>
<dbReference type="PANTHER" id="PTHR11685">
    <property type="entry name" value="RBR FAMILY RING FINGER AND IBR DOMAIN-CONTAINING"/>
    <property type="match status" value="1"/>
</dbReference>
<evidence type="ECO:0000313" key="16">
    <source>
        <dbReference type="EMBL" id="JAT61344.1"/>
    </source>
</evidence>
<evidence type="ECO:0000256" key="11">
    <source>
        <dbReference type="ARBA" id="ARBA00022833"/>
    </source>
</evidence>
<keyword evidence="7" id="KW-0479">Metal-binding</keyword>
<gene>
    <name evidence="16" type="primary">rbrA_2</name>
    <name evidence="16" type="ORF">g.15461</name>
</gene>
<dbReference type="CDD" id="cd20335">
    <property type="entry name" value="BRcat_RBR"/>
    <property type="match status" value="1"/>
</dbReference>
<dbReference type="EC" id="2.3.2.31" evidence="5"/>
<keyword evidence="10" id="KW-0833">Ubl conjugation pathway</keyword>
<evidence type="ECO:0000256" key="10">
    <source>
        <dbReference type="ARBA" id="ARBA00022786"/>
    </source>
</evidence>
<dbReference type="GO" id="GO:0016567">
    <property type="term" value="P:protein ubiquitination"/>
    <property type="evidence" value="ECO:0007669"/>
    <property type="project" value="InterPro"/>
</dbReference>
<evidence type="ECO:0000256" key="2">
    <source>
        <dbReference type="ARBA" id="ARBA00001947"/>
    </source>
</evidence>
<evidence type="ECO:0000259" key="14">
    <source>
        <dbReference type="PROSITE" id="PS50089"/>
    </source>
</evidence>
<comment type="similarity">
    <text evidence="4">Belongs to the RBR family. Ariadne subfamily.</text>
</comment>
<dbReference type="InterPro" id="IPR031127">
    <property type="entry name" value="E3_UB_ligase_RBR"/>
</dbReference>
<evidence type="ECO:0000256" key="1">
    <source>
        <dbReference type="ARBA" id="ARBA00001798"/>
    </source>
</evidence>
<dbReference type="Pfam" id="PF01485">
    <property type="entry name" value="IBR"/>
    <property type="match status" value="1"/>
</dbReference>
<dbReference type="Gene3D" id="1.20.120.1750">
    <property type="match status" value="1"/>
</dbReference>
<keyword evidence="11" id="KW-0862">Zinc</keyword>
<dbReference type="EMBL" id="GDJX01006592">
    <property type="protein sequence ID" value="JAT61344.1"/>
    <property type="molecule type" value="Transcribed_RNA"/>
</dbReference>
<evidence type="ECO:0000256" key="9">
    <source>
        <dbReference type="ARBA" id="ARBA00022771"/>
    </source>
</evidence>
<feature type="region of interest" description="Disordered" evidence="13">
    <location>
        <begin position="220"/>
        <end position="265"/>
    </location>
</feature>
<keyword evidence="8" id="KW-0677">Repeat</keyword>
<dbReference type="InterPro" id="IPR001841">
    <property type="entry name" value="Znf_RING"/>
</dbReference>
<evidence type="ECO:0000256" key="7">
    <source>
        <dbReference type="ARBA" id="ARBA00022723"/>
    </source>
</evidence>
<feature type="domain" description="RING-type" evidence="14">
    <location>
        <begin position="7"/>
        <end position="57"/>
    </location>
</feature>
<evidence type="ECO:0000256" key="4">
    <source>
        <dbReference type="ARBA" id="ARBA00005884"/>
    </source>
</evidence>
<reference evidence="16" key="1">
    <citation type="submission" date="2015-07" db="EMBL/GenBank/DDBJ databases">
        <title>Transcriptome Assembly of Anthurium amnicola.</title>
        <authorList>
            <person name="Suzuki J."/>
        </authorList>
    </citation>
    <scope>NUCLEOTIDE SEQUENCE</scope>
</reference>
<dbReference type="Gene3D" id="3.30.40.10">
    <property type="entry name" value="Zinc/RING finger domain, C3HC4 (zinc finger)"/>
    <property type="match status" value="1"/>
</dbReference>
<dbReference type="InterPro" id="IPR013083">
    <property type="entry name" value="Znf_RING/FYVE/PHD"/>
</dbReference>
<sequence length="265" mass="30815">MTETTECTVCCEDYSIIQQISSVCGHNDLCPVCIRRHIEAELNTKGDIVQVRCPKSRCSTELTYEDVRRLASKDLFERYDTLLLRAVIRKLPDFRWCKAPKCGSGQEHTTGDRFPIITCGACGEKSCFTHDVPWHSGLTCAQFNEQLQTEDYTANRAYHERHTKQCPNCYMSIEKNDGCDHMSCRCGYEFCWLCLGDYENIRTHGNHYHAPTCQYYAPYNSDDEYDDELEDEEEEEEEEENLMEIEDESSEEDDFDHDDVDDLYA</sequence>
<dbReference type="PROSITE" id="PS50089">
    <property type="entry name" value="ZF_RING_2"/>
    <property type="match status" value="1"/>
</dbReference>
<evidence type="ECO:0000256" key="5">
    <source>
        <dbReference type="ARBA" id="ARBA00012251"/>
    </source>
</evidence>
<dbReference type="SMART" id="SM00647">
    <property type="entry name" value="IBR"/>
    <property type="match status" value="2"/>
</dbReference>
<comment type="cofactor">
    <cofactor evidence="2">
        <name>Zn(2+)</name>
        <dbReference type="ChEBI" id="CHEBI:29105"/>
    </cofactor>
</comment>
<accession>A0A1D1Z3A6</accession>
<dbReference type="InterPro" id="IPR044066">
    <property type="entry name" value="TRIAD_supradom"/>
</dbReference>
<feature type="compositionally biased region" description="Acidic residues" evidence="13">
    <location>
        <begin position="221"/>
        <end position="265"/>
    </location>
</feature>
<evidence type="ECO:0000256" key="3">
    <source>
        <dbReference type="ARBA" id="ARBA00003976"/>
    </source>
</evidence>
<dbReference type="PROSITE" id="PS51873">
    <property type="entry name" value="TRIAD"/>
    <property type="match status" value="1"/>
</dbReference>
<proteinExistence type="inferred from homology"/>
<dbReference type="GO" id="GO:0008270">
    <property type="term" value="F:zinc ion binding"/>
    <property type="evidence" value="ECO:0007669"/>
    <property type="project" value="UniProtKB-KW"/>
</dbReference>
<evidence type="ECO:0000256" key="13">
    <source>
        <dbReference type="SAM" id="MobiDB-lite"/>
    </source>
</evidence>
<dbReference type="GO" id="GO:0061630">
    <property type="term" value="F:ubiquitin protein ligase activity"/>
    <property type="evidence" value="ECO:0007669"/>
    <property type="project" value="UniProtKB-EC"/>
</dbReference>
<evidence type="ECO:0000256" key="12">
    <source>
        <dbReference type="PROSITE-ProRule" id="PRU00175"/>
    </source>
</evidence>
<evidence type="ECO:0000256" key="8">
    <source>
        <dbReference type="ARBA" id="ARBA00022737"/>
    </source>
</evidence>
<dbReference type="Pfam" id="PF22191">
    <property type="entry name" value="IBR_1"/>
    <property type="match status" value="1"/>
</dbReference>
<comment type="function">
    <text evidence="3">Might act as an E3 ubiquitin-protein ligase, or as part of E3 complex, which accepts ubiquitin from specific E2 ubiquitin-conjugating enzymes and then transfers it to substrates.</text>
</comment>
<evidence type="ECO:0000256" key="6">
    <source>
        <dbReference type="ARBA" id="ARBA00022679"/>
    </source>
</evidence>
<name>A0A1D1Z3A6_9ARAE</name>
<comment type="catalytic activity">
    <reaction evidence="1">
        <text>[E2 ubiquitin-conjugating enzyme]-S-ubiquitinyl-L-cysteine + [acceptor protein]-L-lysine = [E2 ubiquitin-conjugating enzyme]-L-cysteine + [acceptor protein]-N(6)-ubiquitinyl-L-lysine.</text>
        <dbReference type="EC" id="2.3.2.31"/>
    </reaction>
</comment>
<protein>
    <recommendedName>
        <fullName evidence="5">RBR-type E3 ubiquitin transferase</fullName>
        <ecNumber evidence="5">2.3.2.31</ecNumber>
    </recommendedName>
</protein>
<keyword evidence="6" id="KW-0808">Transferase</keyword>
<organism evidence="16">
    <name type="scientific">Anthurium amnicola</name>
    <dbReference type="NCBI Taxonomy" id="1678845"/>
    <lineage>
        <taxon>Eukaryota</taxon>
        <taxon>Viridiplantae</taxon>
        <taxon>Streptophyta</taxon>
        <taxon>Embryophyta</taxon>
        <taxon>Tracheophyta</taxon>
        <taxon>Spermatophyta</taxon>
        <taxon>Magnoliopsida</taxon>
        <taxon>Liliopsida</taxon>
        <taxon>Araceae</taxon>
        <taxon>Pothoideae</taxon>
        <taxon>Potheae</taxon>
        <taxon>Anthurium</taxon>
    </lineage>
</organism>
<dbReference type="AlphaFoldDB" id="A0A1D1Z3A6"/>
<dbReference type="SUPFAM" id="SSF57850">
    <property type="entry name" value="RING/U-box"/>
    <property type="match status" value="3"/>
</dbReference>
<feature type="domain" description="RING-type" evidence="15">
    <location>
        <begin position="3"/>
        <end position="217"/>
    </location>
</feature>